<dbReference type="GO" id="GO:0000055">
    <property type="term" value="P:ribosomal large subunit export from nucleus"/>
    <property type="evidence" value="ECO:0007669"/>
    <property type="project" value="TreeGrafter"/>
</dbReference>
<dbReference type="Proteomes" id="UP001431783">
    <property type="component" value="Unassembled WGS sequence"/>
</dbReference>
<keyword evidence="7" id="KW-1185">Reference proteome</keyword>
<dbReference type="PANTHER" id="PTHR48103:SF2">
    <property type="entry name" value="MIDASIN"/>
    <property type="match status" value="1"/>
</dbReference>
<reference evidence="6 7" key="1">
    <citation type="submission" date="2023-03" db="EMBL/GenBank/DDBJ databases">
        <title>Genome insight into feeding habits of ladybird beetles.</title>
        <authorList>
            <person name="Li H.-S."/>
            <person name="Huang Y.-H."/>
            <person name="Pang H."/>
        </authorList>
    </citation>
    <scope>NUCLEOTIDE SEQUENCE [LARGE SCALE GENOMIC DNA]</scope>
    <source>
        <strain evidence="6">SYSU_2023b</strain>
        <tissue evidence="6">Whole body</tissue>
    </source>
</reference>
<evidence type="ECO:0000313" key="6">
    <source>
        <dbReference type="EMBL" id="KAK9869487.1"/>
    </source>
</evidence>
<feature type="compositionally biased region" description="Basic and acidic residues" evidence="4">
    <location>
        <begin position="2616"/>
        <end position="2632"/>
    </location>
</feature>
<dbReference type="InterPro" id="IPR002035">
    <property type="entry name" value="VWF_A"/>
</dbReference>
<feature type="compositionally biased region" description="Polar residues" evidence="4">
    <location>
        <begin position="2686"/>
        <end position="2695"/>
    </location>
</feature>
<sequence>MLMSKQTSVIVTVEISSRYLSIHGMSNQIANFSINQTYKKYKKTDYSRHLDELSRKTDAIADKSVRSCLLAGKIKQAVSLLELRESFVQLQGEETKTIKEEIQLFVRKLNKLDKIWDYLSELDGDLTVKNLRSKAAILKENVENDGSLNAGGKFEWVDSVLIKCLQNGDWLLVDNVNLCSAAVLDRLNALLEPHGVLTIGERGVDEKGRMVEIRPHKEFRLFLTMDPKNGEISRAMRNRGVEIYILNERESATRDEYDLKSMVQINGLEDRKHVRALLRMHDFISDLILGEKPTINELLNAARQISQQIRYGTEEYRAFLTSLIEVYYKTRSAVEFDTPDVNAAIADKLKLELDASHRVCDNDWYNEFFTVRCERSNISSEVQRFQQQMALVHSVLKGDVAVDNENVLEYLMVMFYSISTKNDLQRRHKYVNYVLEGSNHQDIADFLGQMYRELTDNAKFSNDDLPLDCRWLPDSIRATRSISDINYTLLKLYLMVYYHQETKLIKMSGSKVKLLDYMKSRKLKKIEDKFNDVIVNEFIDLIEAFDSYLNKILLESVSCLTNESLVSILFLIKWRFSFVKCALVDIKTNLQPNKLLTNIKVHFNWFSKYAVRHISKLLNRDVGLELGNILKRINQAVDKEFSGLFKTGKNYQKFIDRPPPFTELAKIEAVVQFENISDLYNICNKRNKASDVFQLVDNERNIRPLLIDIKENYDDENLNEKIDVLKHTHSKNKAVISEEFDTYKFQLTPFVDYMEGLEIRRIVSDGLSEYRPIKNCSVIPTDVIATLSKYNSTKDRRLHHELIKTYFLYLNNCPSSQPTLYLDQLETDTLPVDLSGHHPKLTHYLSDLLINSESNKLSVCKLGNFRNNMNQLRSLNLNLWKNVTALQSNEYNFIVLESSYIRNDIHKFLEQLSASLNIKSSSSKSMQEIIQECVDSINEQGKVVTSAGIRNNITKFTKIILDCFENVDSLTRADNDVFNEKVRLVSSIHTQLGYLKLILNAQLPLIDPLTKKSIKKEYCEQAILDFGRIKMCYELQNRVYSSFPSTIHELHKPLREIIEKLTLKARSLSEYVAVRSENIEYETMLQSVNHALSSILSMESFCNLERVDLAIANITSAMNQKADIHESTIDSLCRQYTSNVASYESLILDWTKFRVSFPDIIEPLLCNVTQFLYGYKMKISLLQKSIRQYEFFKQRIQINEAMTNLVRYPVLNGSQKDYIEQIDNYTSENTQKFINNVLKNVELPHVADKENFRLLKCGIQEAFNACVVDGNNSEILNRTIYSKFTNLVKKFVAAYNAQLTKKEEAEKEAESLYKMKTKCQDLPEEEQIENELKELFPNFHTIDFSDMQPIVQLEDDSKLTENIDNAYSNEILYDDLKFVSELHLAVVQNFTKSEWLNPEKNKNVFCNFIQPLIQKLSTFKQLLDKTGTALDSTVDQELFGSFSVLLGVVQLYGNDSLLDDQTSSPSRSVRKDSRNFYKDADVDEVKSCFHILEELKKRMEQLLDEWPEQPTLKSIVAVIERIYAFEITSPVSRFLTGFEILLSKCNEWEQVAHSGVSLSQHEQMLTQQIICWRKKELSMWKNLLNSTFDRLNDSKAKWWLYLFRITEQFIVEKLFTVEELITTLQSFIINSNIAEFQSRLDLLFAFHCYAVNYMESPRDQQARIYHSVLWNMYQYYSQFRTSIANKIKDLRAPIEKKLKDYVKIVKWKDISYWSVKETVDKTHKILHKHVREFKEVLNQPVAKYLVDTGAVISKVQNVGIWDRPQRHTPKKYHYTIDASNYVSKKSSVKELDTKTVSLVDKKYEILCKIDSYFSKAKKLCKDLIENTNYPNLVRDLDEFVSDIIETSSRLQNLEVDTTLPRNKQKSQAKGILQQKHRALADLFRYLNNIGLSYRTGIVDNNLRSNTDNFIIKPVDLKACTSHIGNSRSDEKILTMWDSCEMYFVRSLIRSNNLETALLQPAKDLGLNNIERCRGYSAHLLSISHKQKTEMIEMSRYLYYLRSHFNNMSRYSNCTEYNSFENMKTLKKTLENALNISNQYKTILNTCPVEDSLNMNPVEIMELKYVENNFIQYKSDTNWTNLYESFNNIISLSNKTLHAIKKCMTFVPCTDYQLSQPAIIPVEESNLILCNVDLIISKIDEILSKTENTYLLNSLKWLQSEILEVKSKLSKSFSNDGMSVNNLQTEVENSSSKLLLVIQELYKKYSNKANATNDEANEEENQFELQEGHLKTLLVESLSIDMEVMNVKMIMKSVAKVVACVYSMELPLDENSKLTLAHYLSLLDQTILLYQYFFTQQVSAYRVTCKLNSILLSIFSELASKGFCVPPEFSEELGEEGMGKPSNGMGLGDGQGEKDVSDRIESEDQLDDARVDGQEKDKEEDADCKEEEKGIEMSEDFDSKLQDKEKKEEDEDESDDNSDSDAEEQMGETGKGANKLDEEIWGSDKEDDNEASGEEEGNQQEDEESGNKGEDESDKQVGAKEKDSKNKPTDEDKEEASDETQKDKKEINEMKEPEYDEDQVDPYHGNLPEPPEPEPMDLPDDLKLDDGEDNDTDQQEENPFDIDAMKEQNIPEDKEETAEEETKDDKQKDEIDEFSSDEEDINKGDRDESQEQEEGNDEKGSEELPEDINKEENNSTEEEQAEEEKNCDDDDASEMEKSGLDQKTTSDERVEAMDVDDSVAADKTEGTDSQSKSSQPIDELQQDDNPDNDGMGQSQMEENKSGHSTQTDKPQEMKAASEDKMENQKRKQKPGESDSQRSLGDVEEPVQKKLKTMDSKNNEEDDGSKQPEEDDKATAEMFKHIKDAKENATQVLDVATKEQAEQQKEQTVPNKEDEETEDATESSNNLPEEETEKEEVNEIAKQKAEKVENQKDQKSERKSHPEGEILEEMDTVEVEGDIVETSTVARGPESSHHTLFQDMKENINSSLSIEEMNALRSEVRHQMSTWYEPPSDAAAEQAWQKISSVTSSLAQELSEQLRLVLEPTQASRLKGDYRTGRRINMRKVIPYIASQFRKDKIWLRRTKPSKREYQIVLAIDDSSSMAENKSKEMTFESVALISKALTLLESGQLSIVSFGEQTEVLHKLTDQFTDKIGVKLLQKFKFDQNKTCYAKMVDFTTEMLSQSQMLSSSLTAKLLIIISDGHGVFSQGETLMRQAVRRGKLANIFTIFVIIDNPENKHSVLDVKMPLFQGNKLIKIDNYMDKFPFSFYIILRDLVSLPNVLSDALRQWFELVSNSDKQ</sequence>
<dbReference type="InterPro" id="IPR011704">
    <property type="entry name" value="ATPase_dyneun-rel_AAA"/>
</dbReference>
<feature type="compositionally biased region" description="Polar residues" evidence="4">
    <location>
        <begin position="2710"/>
        <end position="2727"/>
    </location>
</feature>
<dbReference type="GO" id="GO:0005634">
    <property type="term" value="C:nucleus"/>
    <property type="evidence" value="ECO:0007669"/>
    <property type="project" value="TreeGrafter"/>
</dbReference>
<feature type="compositionally biased region" description="Basic and acidic residues" evidence="4">
    <location>
        <begin position="2464"/>
        <end position="2489"/>
    </location>
</feature>
<keyword evidence="1" id="KW-0547">Nucleotide-binding</keyword>
<dbReference type="GO" id="GO:0005524">
    <property type="term" value="F:ATP binding"/>
    <property type="evidence" value="ECO:0007669"/>
    <property type="project" value="UniProtKB-KW"/>
</dbReference>
<feature type="domain" description="VWFA" evidence="5">
    <location>
        <begin position="3029"/>
        <end position="3224"/>
    </location>
</feature>
<dbReference type="GO" id="GO:0000027">
    <property type="term" value="P:ribosomal large subunit assembly"/>
    <property type="evidence" value="ECO:0007669"/>
    <property type="project" value="TreeGrafter"/>
</dbReference>
<evidence type="ECO:0000256" key="3">
    <source>
        <dbReference type="SAM" id="Coils"/>
    </source>
</evidence>
<comment type="caution">
    <text evidence="6">The sequence shown here is derived from an EMBL/GenBank/DDBJ whole genome shotgun (WGS) entry which is preliminary data.</text>
</comment>
<dbReference type="Pfam" id="PF07728">
    <property type="entry name" value="AAA_5"/>
    <property type="match status" value="1"/>
</dbReference>
<organism evidence="6 7">
    <name type="scientific">Henosepilachna vigintioctopunctata</name>
    <dbReference type="NCBI Taxonomy" id="420089"/>
    <lineage>
        <taxon>Eukaryota</taxon>
        <taxon>Metazoa</taxon>
        <taxon>Ecdysozoa</taxon>
        <taxon>Arthropoda</taxon>
        <taxon>Hexapoda</taxon>
        <taxon>Insecta</taxon>
        <taxon>Pterygota</taxon>
        <taxon>Neoptera</taxon>
        <taxon>Endopterygota</taxon>
        <taxon>Coleoptera</taxon>
        <taxon>Polyphaga</taxon>
        <taxon>Cucujiformia</taxon>
        <taxon>Coccinelloidea</taxon>
        <taxon>Coccinellidae</taxon>
        <taxon>Epilachninae</taxon>
        <taxon>Epilachnini</taxon>
        <taxon>Henosepilachna</taxon>
    </lineage>
</organism>
<dbReference type="Gene3D" id="3.40.50.410">
    <property type="entry name" value="von Willebrand factor, type A domain"/>
    <property type="match status" value="1"/>
</dbReference>
<keyword evidence="3" id="KW-0175">Coiled coil</keyword>
<feature type="compositionally biased region" description="Basic and acidic residues" evidence="4">
    <location>
        <begin position="2385"/>
        <end position="2406"/>
    </location>
</feature>
<keyword evidence="2" id="KW-0067">ATP-binding</keyword>
<protein>
    <recommendedName>
        <fullName evidence="5">VWFA domain-containing protein</fullName>
    </recommendedName>
</protein>
<feature type="compositionally biased region" description="Basic and acidic residues" evidence="4">
    <location>
        <begin position="2728"/>
        <end position="2754"/>
    </location>
</feature>
<accession>A0AAW1THA7</accession>
<dbReference type="PROSITE" id="PS50234">
    <property type="entry name" value="VWFA"/>
    <property type="match status" value="1"/>
</dbReference>
<dbReference type="GO" id="GO:0016887">
    <property type="term" value="F:ATP hydrolysis activity"/>
    <property type="evidence" value="ECO:0007669"/>
    <property type="project" value="InterPro"/>
</dbReference>
<dbReference type="FunFam" id="3.40.50.410:FF:000028">
    <property type="entry name" value="Midasin"/>
    <property type="match status" value="1"/>
</dbReference>
<dbReference type="GO" id="GO:0030687">
    <property type="term" value="C:preribosome, large subunit precursor"/>
    <property type="evidence" value="ECO:0007669"/>
    <property type="project" value="TreeGrafter"/>
</dbReference>
<feature type="compositionally biased region" description="Acidic residues" evidence="4">
    <location>
        <begin position="2444"/>
        <end position="2463"/>
    </location>
</feature>
<dbReference type="EMBL" id="JARQZJ010000001">
    <property type="protein sequence ID" value="KAK9869487.1"/>
    <property type="molecule type" value="Genomic_DNA"/>
</dbReference>
<evidence type="ECO:0000256" key="2">
    <source>
        <dbReference type="ARBA" id="ARBA00022840"/>
    </source>
</evidence>
<evidence type="ECO:0000259" key="5">
    <source>
        <dbReference type="PROSITE" id="PS50234"/>
    </source>
</evidence>
<evidence type="ECO:0000256" key="4">
    <source>
        <dbReference type="SAM" id="MobiDB-lite"/>
    </source>
</evidence>
<evidence type="ECO:0000313" key="7">
    <source>
        <dbReference type="Proteomes" id="UP001431783"/>
    </source>
</evidence>
<feature type="compositionally biased region" description="Basic and acidic residues" evidence="4">
    <location>
        <begin position="2764"/>
        <end position="2805"/>
    </location>
</feature>
<feature type="compositionally biased region" description="Basic and acidic residues" evidence="4">
    <location>
        <begin position="2562"/>
        <end position="2571"/>
    </location>
</feature>
<dbReference type="SUPFAM" id="SSF53300">
    <property type="entry name" value="vWA-like"/>
    <property type="match status" value="1"/>
</dbReference>
<dbReference type="InterPro" id="IPR027417">
    <property type="entry name" value="P-loop_NTPase"/>
</dbReference>
<feature type="compositionally biased region" description="Basic and acidic residues" evidence="4">
    <location>
        <begin position="2653"/>
        <end position="2671"/>
    </location>
</feature>
<feature type="compositionally biased region" description="Acidic residues" evidence="4">
    <location>
        <begin position="2633"/>
        <end position="2652"/>
    </location>
</feature>
<feature type="coiled-coil region" evidence="3">
    <location>
        <begin position="1292"/>
        <end position="1322"/>
    </location>
</feature>
<dbReference type="SUPFAM" id="SSF52540">
    <property type="entry name" value="P-loop containing nucleoside triphosphate hydrolases"/>
    <property type="match status" value="1"/>
</dbReference>
<feature type="compositionally biased region" description="Acidic residues" evidence="4">
    <location>
        <begin position="2572"/>
        <end position="2581"/>
    </location>
</feature>
<feature type="region of interest" description="Disordered" evidence="4">
    <location>
        <begin position="2330"/>
        <end position="2887"/>
    </location>
</feature>
<name>A0AAW1THA7_9CUCU</name>
<feature type="compositionally biased region" description="Basic and acidic residues" evidence="4">
    <location>
        <begin position="2814"/>
        <end position="2823"/>
    </location>
</feature>
<feature type="compositionally biased region" description="Basic and acidic residues" evidence="4">
    <location>
        <begin position="2350"/>
        <end position="2378"/>
    </location>
</feature>
<feature type="compositionally biased region" description="Basic and acidic residues" evidence="4">
    <location>
        <begin position="2498"/>
        <end position="2512"/>
    </location>
</feature>
<evidence type="ECO:0000256" key="1">
    <source>
        <dbReference type="ARBA" id="ARBA00022741"/>
    </source>
</evidence>
<feature type="compositionally biased region" description="Acidic residues" evidence="4">
    <location>
        <begin position="2407"/>
        <end position="2425"/>
    </location>
</feature>
<feature type="compositionally biased region" description="Acidic residues" evidence="4">
    <location>
        <begin position="2589"/>
        <end position="2599"/>
    </location>
</feature>
<dbReference type="InterPro" id="IPR036465">
    <property type="entry name" value="vWFA_dom_sf"/>
</dbReference>
<dbReference type="Gene3D" id="3.40.50.300">
    <property type="entry name" value="P-loop containing nucleotide triphosphate hydrolases"/>
    <property type="match status" value="1"/>
</dbReference>
<gene>
    <name evidence="6" type="ORF">WA026_003241</name>
</gene>
<proteinExistence type="predicted"/>
<dbReference type="PANTHER" id="PTHR48103">
    <property type="entry name" value="MIDASIN-RELATED"/>
    <property type="match status" value="1"/>
</dbReference>
<feature type="compositionally biased region" description="Basic and acidic residues" evidence="4">
    <location>
        <begin position="2433"/>
        <end position="2443"/>
    </location>
</feature>
<feature type="compositionally biased region" description="Basic and acidic residues" evidence="4">
    <location>
        <begin position="2853"/>
        <end position="2882"/>
    </location>
</feature>
<feature type="compositionally biased region" description="Acidic residues" evidence="4">
    <location>
        <begin position="2545"/>
        <end position="2559"/>
    </location>
</feature>